<dbReference type="RefSeq" id="WP_216418304.1">
    <property type="nucleotide sequence ID" value="NZ_JAHLQK010000005.1"/>
</dbReference>
<feature type="domain" description="RsdA/BaiN/AoA(So)-like insert" evidence="2">
    <location>
        <begin position="192"/>
        <end position="354"/>
    </location>
</feature>
<dbReference type="InterPro" id="IPR004792">
    <property type="entry name" value="BaiN-like"/>
</dbReference>
<dbReference type="InterPro" id="IPR055178">
    <property type="entry name" value="RsdA/BaiN/AoA(So)-like_dom"/>
</dbReference>
<gene>
    <name evidence="3" type="ORF">KQI88_13900</name>
</gene>
<evidence type="ECO:0000313" key="3">
    <source>
        <dbReference type="EMBL" id="MBU5677512.1"/>
    </source>
</evidence>
<feature type="domain" description="RsdA/BaiN/AoA(So)-like Rossmann fold-like" evidence="1">
    <location>
        <begin position="4"/>
        <end position="406"/>
    </location>
</feature>
<reference evidence="3 4" key="1">
    <citation type="submission" date="2021-06" db="EMBL/GenBank/DDBJ databases">
        <authorList>
            <person name="Sun Q."/>
            <person name="Li D."/>
        </authorList>
    </citation>
    <scope>NUCLEOTIDE SEQUENCE [LARGE SCALE GENOMIC DNA]</scope>
    <source>
        <strain evidence="3 4">MSJ-5</strain>
    </source>
</reference>
<proteinExistence type="predicted"/>
<dbReference type="InterPro" id="IPR057661">
    <property type="entry name" value="RsdA/BaiN/AoA(So)_Rossmann"/>
</dbReference>
<accession>A0ABS6G4W8</accession>
<dbReference type="PANTHER" id="PTHR42887">
    <property type="entry name" value="OS12G0638800 PROTEIN"/>
    <property type="match status" value="1"/>
</dbReference>
<organism evidence="3 4">
    <name type="scientific">Alkaliphilus flagellatus</name>
    <dbReference type="NCBI Taxonomy" id="2841507"/>
    <lineage>
        <taxon>Bacteria</taxon>
        <taxon>Bacillati</taxon>
        <taxon>Bacillota</taxon>
        <taxon>Clostridia</taxon>
        <taxon>Peptostreptococcales</taxon>
        <taxon>Natronincolaceae</taxon>
        <taxon>Alkaliphilus</taxon>
    </lineage>
</organism>
<dbReference type="NCBIfam" id="TIGR00275">
    <property type="entry name" value="aminoacetone oxidase family FAD-binding enzyme"/>
    <property type="match status" value="1"/>
</dbReference>
<dbReference type="PANTHER" id="PTHR42887:SF2">
    <property type="entry name" value="OS12G0638800 PROTEIN"/>
    <property type="match status" value="1"/>
</dbReference>
<evidence type="ECO:0000259" key="2">
    <source>
        <dbReference type="Pfam" id="PF22780"/>
    </source>
</evidence>
<comment type="caution">
    <text evidence="3">The sequence shown here is derived from an EMBL/GenBank/DDBJ whole genome shotgun (WGS) entry which is preliminary data.</text>
</comment>
<protein>
    <submittedName>
        <fullName evidence="3">NAD(P)/FAD-dependent oxidoreductase</fullName>
    </submittedName>
</protein>
<dbReference type="Pfam" id="PF03486">
    <property type="entry name" value="HI0933_like"/>
    <property type="match status" value="1"/>
</dbReference>
<evidence type="ECO:0000259" key="1">
    <source>
        <dbReference type="Pfam" id="PF03486"/>
    </source>
</evidence>
<dbReference type="EMBL" id="JAHLQK010000005">
    <property type="protein sequence ID" value="MBU5677512.1"/>
    <property type="molecule type" value="Genomic_DNA"/>
</dbReference>
<name>A0ABS6G4W8_9FIRM</name>
<dbReference type="Proteomes" id="UP000779508">
    <property type="component" value="Unassembled WGS sequence"/>
</dbReference>
<sequence>MKKKVVVIGAGPAGIMAAISAAEHNKEVVLIDKNDHIGRKLRITGGGRCNITNNCSINEIIEKTLSNGKFLYNSLNKFSNINLINFIESNGCKLKVEHKGKVFPVSDKSDDIINVFSKVLNNNEVILKMNCEVKEVLVSDNKVSGVRLQDNNIIRCDGVVISTGGMSYPHLGSTGDGYRFASDLEHNIVKIRPSLVPINIKEKWIKDLMGISLNSVKITTKISNKKKISSKGDLLFTHYGISGPAVLEHSAYLSQYSEILESTIHLDLLPNYNQEELEQIFHQESQFNGSKLVKTVLTDLLPKNLCSKLLDLLNIDEYIKLGQLSKKDRNKIINTIKSLTLTTNGFRHIKEAIVTSGGISVKEIDSKTMESKLMKGLYFAGEVIDIDALTGGYNLQIAFSTGYVAGINV</sequence>
<evidence type="ECO:0000313" key="4">
    <source>
        <dbReference type="Proteomes" id="UP000779508"/>
    </source>
</evidence>
<dbReference type="Pfam" id="PF22780">
    <property type="entry name" value="HI0933_like_1st"/>
    <property type="match status" value="1"/>
</dbReference>
<keyword evidence="4" id="KW-1185">Reference proteome</keyword>